<dbReference type="PANTHER" id="PTHR43173">
    <property type="entry name" value="ABC1 FAMILY PROTEIN"/>
    <property type="match status" value="1"/>
</dbReference>
<dbReference type="OMA" id="VFRNGWD"/>
<dbReference type="AlphaFoldDB" id="A0A8J6CCQ0"/>
<evidence type="ECO:0000313" key="2">
    <source>
        <dbReference type="EMBL" id="KAG8467799.1"/>
    </source>
</evidence>
<dbReference type="PANTHER" id="PTHR43173:SF22">
    <property type="entry name" value="OS07G0227800 PROTEIN"/>
    <property type="match status" value="1"/>
</dbReference>
<dbReference type="SUPFAM" id="SSF56112">
    <property type="entry name" value="Protein kinase-like (PK-like)"/>
    <property type="match status" value="1"/>
</dbReference>
<name>A0A8J6CCQ0_DIALT</name>
<dbReference type="InterPro" id="IPR051130">
    <property type="entry name" value="Mito_struct-func_regulator"/>
</dbReference>
<protein>
    <recommendedName>
        <fullName evidence="1">ABC1 atypical kinase-like domain-containing protein</fullName>
    </recommendedName>
</protein>
<proteinExistence type="predicted"/>
<gene>
    <name evidence="2" type="ORF">KFE25_006851</name>
</gene>
<dbReference type="CDD" id="cd05121">
    <property type="entry name" value="ABC1_ADCK3-like"/>
    <property type="match status" value="1"/>
</dbReference>
<dbReference type="Pfam" id="PF03109">
    <property type="entry name" value="ABC1"/>
    <property type="match status" value="1"/>
</dbReference>
<evidence type="ECO:0000259" key="1">
    <source>
        <dbReference type="Pfam" id="PF03109"/>
    </source>
</evidence>
<accession>A0A8J6CCQ0</accession>
<reference evidence="2" key="1">
    <citation type="submission" date="2021-05" db="EMBL/GenBank/DDBJ databases">
        <title>The genome of the haptophyte Pavlova lutheri (Diacronema luteri, Pavlovales) - a model for lipid biosynthesis in eukaryotic algae.</title>
        <authorList>
            <person name="Hulatt C.J."/>
            <person name="Posewitz M.C."/>
        </authorList>
    </citation>
    <scope>NUCLEOTIDE SEQUENCE</scope>
    <source>
        <strain evidence="2">NIVA-4/92</strain>
    </source>
</reference>
<comment type="caution">
    <text evidence="2">The sequence shown here is derived from an EMBL/GenBank/DDBJ whole genome shotgun (WGS) entry which is preliminary data.</text>
</comment>
<dbReference type="InterPro" id="IPR004147">
    <property type="entry name" value="ABC1_dom"/>
</dbReference>
<dbReference type="Proteomes" id="UP000751190">
    <property type="component" value="Unassembled WGS sequence"/>
</dbReference>
<sequence length="524" mass="56429">MQMPWLTVYLAAAAAHRGAHRAPRVRVAMASSAPPGTPRSPPALDELVREGREVMLEALGIVQEVGIESTVRRTLVGQRAVLATALELARELPRAPFPPPPGITLDQLLSDYVGQLPAELAPRTLRRLFERLGATYIKLGQFIASSPTLFPADYVLEFQKCLDASPTIDFATIERIVSEDLGRPLDAVYASFDRTPLASASVAQVHAATLLSGEDVVVKVQKPGTRDVLQADLGFLAVASRVLEFVAPSLGRLSLAGIVSDLRTTMLGELDFRQEAKNLGEFATFLRTAGLTDVSTCPRPYPAASGARVLTMERLYGVPLTDLDGIRAYSPNPEQTLINALNTWSLSVVASPFFHADVHAGNLLVLRDGRVGFIDFGIVGRIPPQTWSAVQGLGTGLVQSDWTLVAESMVAMGATSGAVNVQQLARDIEALALKAQTIDPQLSATVLEGQVRAQVTVDSEAVTRLTLEIAEVAERAGVKLPREFGLLIKQALYFDRYTKLLAPELDVMTDDRVRLRGTGGAIDV</sequence>
<dbReference type="InterPro" id="IPR011009">
    <property type="entry name" value="Kinase-like_dom_sf"/>
</dbReference>
<dbReference type="EMBL" id="JAGTXO010000005">
    <property type="protein sequence ID" value="KAG8467799.1"/>
    <property type="molecule type" value="Genomic_DNA"/>
</dbReference>
<feature type="domain" description="ABC1 atypical kinase-like" evidence="1">
    <location>
        <begin position="163"/>
        <end position="408"/>
    </location>
</feature>
<organism evidence="2 3">
    <name type="scientific">Diacronema lutheri</name>
    <name type="common">Unicellular marine alga</name>
    <name type="synonym">Monochrysis lutheri</name>
    <dbReference type="NCBI Taxonomy" id="2081491"/>
    <lineage>
        <taxon>Eukaryota</taxon>
        <taxon>Haptista</taxon>
        <taxon>Haptophyta</taxon>
        <taxon>Pavlovophyceae</taxon>
        <taxon>Pavlovales</taxon>
        <taxon>Pavlovaceae</taxon>
        <taxon>Diacronema</taxon>
    </lineage>
</organism>
<dbReference type="OrthoDB" id="427480at2759"/>
<keyword evidence="3" id="KW-1185">Reference proteome</keyword>
<evidence type="ECO:0000313" key="3">
    <source>
        <dbReference type="Proteomes" id="UP000751190"/>
    </source>
</evidence>